<evidence type="ECO:0000256" key="3">
    <source>
        <dbReference type="ARBA" id="ARBA00022679"/>
    </source>
</evidence>
<dbReference type="GO" id="GO:0046110">
    <property type="term" value="P:xanthine metabolic process"/>
    <property type="evidence" value="ECO:0007669"/>
    <property type="project" value="InterPro"/>
</dbReference>
<evidence type="ECO:0000256" key="2">
    <source>
        <dbReference type="ARBA" id="ARBA00022676"/>
    </source>
</evidence>
<protein>
    <recommendedName>
        <fullName evidence="5">Phosphoribosyltransferase domain-containing protein</fullName>
    </recommendedName>
</protein>
<feature type="domain" description="Phosphoribosyltransferase" evidence="5">
    <location>
        <begin position="78"/>
        <end position="199"/>
    </location>
</feature>
<reference evidence="6 7" key="1">
    <citation type="submission" date="2019-01" db="EMBL/GenBank/DDBJ databases">
        <title>Nuclear Genome Assembly of the Microalgal Biofuel strain Nannochloropsis salina CCMP1776.</title>
        <authorList>
            <person name="Hovde B."/>
        </authorList>
    </citation>
    <scope>NUCLEOTIDE SEQUENCE [LARGE SCALE GENOMIC DNA]</scope>
    <source>
        <strain evidence="6 7">CCMP1776</strain>
    </source>
</reference>
<dbReference type="InterPro" id="IPR000836">
    <property type="entry name" value="PRTase_dom"/>
</dbReference>
<keyword evidence="2" id="KW-0328">Glycosyltransferase</keyword>
<keyword evidence="1" id="KW-0963">Cytoplasm</keyword>
<organism evidence="6 7">
    <name type="scientific">Nannochloropsis salina CCMP1776</name>
    <dbReference type="NCBI Taxonomy" id="1027361"/>
    <lineage>
        <taxon>Eukaryota</taxon>
        <taxon>Sar</taxon>
        <taxon>Stramenopiles</taxon>
        <taxon>Ochrophyta</taxon>
        <taxon>Eustigmatophyceae</taxon>
        <taxon>Eustigmatales</taxon>
        <taxon>Monodopsidaceae</taxon>
        <taxon>Microchloropsis</taxon>
        <taxon>Microchloropsis salina</taxon>
    </lineage>
</organism>
<dbReference type="NCBIfam" id="TIGR01744">
    <property type="entry name" value="XPRTase"/>
    <property type="match status" value="1"/>
</dbReference>
<dbReference type="GO" id="GO:0006166">
    <property type="term" value="P:purine ribonucleoside salvage"/>
    <property type="evidence" value="ECO:0007669"/>
    <property type="project" value="UniProtKB-KW"/>
</dbReference>
<dbReference type="PANTHER" id="PTHR43864">
    <property type="entry name" value="HYPOXANTHINE/GUANINE PHOSPHORIBOSYLTRANSFERASE"/>
    <property type="match status" value="1"/>
</dbReference>
<dbReference type="InterPro" id="IPR010079">
    <property type="entry name" value="Xanthine_PRibTrfase"/>
</dbReference>
<keyword evidence="7" id="KW-1185">Reference proteome</keyword>
<evidence type="ECO:0000256" key="1">
    <source>
        <dbReference type="ARBA" id="ARBA00022490"/>
    </source>
</evidence>
<keyword evidence="3" id="KW-0808">Transferase</keyword>
<dbReference type="InterPro" id="IPR029057">
    <property type="entry name" value="PRTase-like"/>
</dbReference>
<evidence type="ECO:0000313" key="7">
    <source>
        <dbReference type="Proteomes" id="UP000355283"/>
    </source>
</evidence>
<evidence type="ECO:0000259" key="5">
    <source>
        <dbReference type="Pfam" id="PF00156"/>
    </source>
</evidence>
<dbReference type="OrthoDB" id="363185at2759"/>
<dbReference type="PANTHER" id="PTHR43864:SF1">
    <property type="entry name" value="XANTHINE PHOSPHORIBOSYLTRANSFERASE"/>
    <property type="match status" value="1"/>
</dbReference>
<dbReference type="AlphaFoldDB" id="A0A4D9CRK1"/>
<evidence type="ECO:0000256" key="4">
    <source>
        <dbReference type="ARBA" id="ARBA00022726"/>
    </source>
</evidence>
<name>A0A4D9CRK1_9STRA</name>
<comment type="caution">
    <text evidence="6">The sequence shown here is derived from an EMBL/GenBank/DDBJ whole genome shotgun (WGS) entry which is preliminary data.</text>
</comment>
<keyword evidence="4" id="KW-0660">Purine salvage</keyword>
<sequence>MEVEFMLDSSEDKKRATENILRQTREASRVDVHKEEDHLWSLASGKLCDQIKRDGKNLGKGILKVNSFINHRVDVGLVDLCGHALADCFKNRDVTLILTAQTSGVLPAQACARYLERPMIFAREKKPITISESYQSQSRSHTRRMDVSLFVAKEFMGPSDRVLIVDDFLASGTTAVALLDIVRQAGATCLGFGFLVEKEFEKGRELLIKALKEGKEDDEKGREEEIRIVCLANVVALDGEEGGEIRLSGGKKL</sequence>
<evidence type="ECO:0000313" key="6">
    <source>
        <dbReference type="EMBL" id="TFJ80163.1"/>
    </source>
</evidence>
<dbReference type="EMBL" id="SDOX01000183">
    <property type="protein sequence ID" value="TFJ80163.1"/>
    <property type="molecule type" value="Genomic_DNA"/>
</dbReference>
<dbReference type="InterPro" id="IPR050118">
    <property type="entry name" value="Pur/Pyrimidine_PRTase"/>
</dbReference>
<proteinExistence type="predicted"/>
<dbReference type="SUPFAM" id="SSF53271">
    <property type="entry name" value="PRTase-like"/>
    <property type="match status" value="1"/>
</dbReference>
<gene>
    <name evidence="6" type="ORF">NSK_008720</name>
</gene>
<dbReference type="Gene3D" id="3.40.50.2020">
    <property type="match status" value="1"/>
</dbReference>
<accession>A0A4D9CRK1</accession>
<dbReference type="CDD" id="cd06223">
    <property type="entry name" value="PRTases_typeI"/>
    <property type="match status" value="1"/>
</dbReference>
<dbReference type="Pfam" id="PF00156">
    <property type="entry name" value="Pribosyltran"/>
    <property type="match status" value="1"/>
</dbReference>
<dbReference type="GO" id="GO:0016763">
    <property type="term" value="F:pentosyltransferase activity"/>
    <property type="evidence" value="ECO:0007669"/>
    <property type="project" value="InterPro"/>
</dbReference>
<dbReference type="Proteomes" id="UP000355283">
    <property type="component" value="Unassembled WGS sequence"/>
</dbReference>